<evidence type="ECO:0000256" key="3">
    <source>
        <dbReference type="SAM" id="MobiDB-lite"/>
    </source>
</evidence>
<keyword evidence="2 6" id="KW-0547">Nucleotide-binding</keyword>
<evidence type="ECO:0000259" key="4">
    <source>
        <dbReference type="PROSITE" id="PS51192"/>
    </source>
</evidence>
<evidence type="ECO:0000256" key="1">
    <source>
        <dbReference type="ARBA" id="ARBA00022801"/>
    </source>
</evidence>
<keyword evidence="2 6" id="KW-0347">Helicase</keyword>
<feature type="compositionally biased region" description="Acidic residues" evidence="3">
    <location>
        <begin position="114"/>
        <end position="128"/>
    </location>
</feature>
<dbReference type="InterPro" id="IPR027417">
    <property type="entry name" value="P-loop_NTPase"/>
</dbReference>
<dbReference type="SMART" id="SM00490">
    <property type="entry name" value="HELICc"/>
    <property type="match status" value="1"/>
</dbReference>
<dbReference type="Proteomes" id="UP001296776">
    <property type="component" value="Unassembled WGS sequence"/>
</dbReference>
<dbReference type="Gene3D" id="3.40.50.10810">
    <property type="entry name" value="Tandem AAA-ATPase domain"/>
    <property type="match status" value="1"/>
</dbReference>
<comment type="caution">
    <text evidence="6">The sequence shown here is derived from an EMBL/GenBank/DDBJ whole genome shotgun (WGS) entry which is preliminary data.</text>
</comment>
<evidence type="ECO:0000259" key="5">
    <source>
        <dbReference type="PROSITE" id="PS51194"/>
    </source>
</evidence>
<dbReference type="AlphaFoldDB" id="A0AAJ0X997"/>
<name>A0AAJ0X997_9GAMM</name>
<dbReference type="Gene3D" id="3.40.50.300">
    <property type="entry name" value="P-loop containing nucleotide triphosphate hydrolases"/>
    <property type="match status" value="1"/>
</dbReference>
<keyword evidence="7" id="KW-1185">Reference proteome</keyword>
<evidence type="ECO:0000256" key="2">
    <source>
        <dbReference type="ARBA" id="ARBA00022806"/>
    </source>
</evidence>
<keyword evidence="1" id="KW-0378">Hydrolase</keyword>
<organism evidence="6 7">
    <name type="scientific">Halochromatium glycolicum</name>
    <dbReference type="NCBI Taxonomy" id="85075"/>
    <lineage>
        <taxon>Bacteria</taxon>
        <taxon>Pseudomonadati</taxon>
        <taxon>Pseudomonadota</taxon>
        <taxon>Gammaproteobacteria</taxon>
        <taxon>Chromatiales</taxon>
        <taxon>Chromatiaceae</taxon>
        <taxon>Halochromatium</taxon>
    </lineage>
</organism>
<dbReference type="InterPro" id="IPR049730">
    <property type="entry name" value="SNF2/RAD54-like_C"/>
</dbReference>
<evidence type="ECO:0000313" key="6">
    <source>
        <dbReference type="EMBL" id="MBK1704616.1"/>
    </source>
</evidence>
<dbReference type="SMART" id="SM00487">
    <property type="entry name" value="DEXDc"/>
    <property type="match status" value="1"/>
</dbReference>
<dbReference type="CDD" id="cd18012">
    <property type="entry name" value="DEXQc_arch_SWI2_SNF2"/>
    <property type="match status" value="1"/>
</dbReference>
<reference evidence="6" key="2">
    <citation type="journal article" date="2020" name="Microorganisms">
        <title>Osmotic Adaptation and Compatible Solute Biosynthesis of Phototrophic Bacteria as Revealed from Genome Analyses.</title>
        <authorList>
            <person name="Imhoff J.F."/>
            <person name="Rahn T."/>
            <person name="Kunzel S."/>
            <person name="Keller A."/>
            <person name="Neulinger S.C."/>
        </authorList>
    </citation>
    <scope>NUCLEOTIDE SEQUENCE</scope>
    <source>
        <strain evidence="6">DSM 11080</strain>
    </source>
</reference>
<dbReference type="InterPro" id="IPR014001">
    <property type="entry name" value="Helicase_ATP-bd"/>
</dbReference>
<dbReference type="SUPFAM" id="SSF52540">
    <property type="entry name" value="P-loop containing nucleoside triphosphate hydrolases"/>
    <property type="match status" value="2"/>
</dbReference>
<dbReference type="PROSITE" id="PS51194">
    <property type="entry name" value="HELICASE_CTER"/>
    <property type="match status" value="1"/>
</dbReference>
<dbReference type="Pfam" id="PF12419">
    <property type="entry name" value="DUF3670"/>
    <property type="match status" value="1"/>
</dbReference>
<dbReference type="Pfam" id="PF00176">
    <property type="entry name" value="SNF2-rel_dom"/>
    <property type="match status" value="1"/>
</dbReference>
<dbReference type="FunFam" id="3.40.50.300:FF:000533">
    <property type="entry name" value="Helicase, Snf2 family"/>
    <property type="match status" value="1"/>
</dbReference>
<dbReference type="RefSeq" id="WP_200345820.1">
    <property type="nucleotide sequence ID" value="NZ_NRSJ01000012.1"/>
</dbReference>
<keyword evidence="2 6" id="KW-0067">ATP-binding</keyword>
<dbReference type="PANTHER" id="PTHR10799">
    <property type="entry name" value="SNF2/RAD54 HELICASE FAMILY"/>
    <property type="match status" value="1"/>
</dbReference>
<feature type="region of interest" description="Disordered" evidence="3">
    <location>
        <begin position="646"/>
        <end position="684"/>
    </location>
</feature>
<dbReference type="GO" id="GO:0005524">
    <property type="term" value="F:ATP binding"/>
    <property type="evidence" value="ECO:0007669"/>
    <property type="project" value="InterPro"/>
</dbReference>
<dbReference type="GO" id="GO:0004386">
    <property type="term" value="F:helicase activity"/>
    <property type="evidence" value="ECO:0007669"/>
    <property type="project" value="UniProtKB-KW"/>
</dbReference>
<dbReference type="InterPro" id="IPR022138">
    <property type="entry name" value="DUF3670"/>
</dbReference>
<protein>
    <submittedName>
        <fullName evidence="6">ATP-dependent helicase</fullName>
    </submittedName>
</protein>
<dbReference type="InterPro" id="IPR038718">
    <property type="entry name" value="SNF2-like_sf"/>
</dbReference>
<proteinExistence type="predicted"/>
<gene>
    <name evidence="6" type="ORF">CKO40_08720</name>
</gene>
<dbReference type="EMBL" id="NRSJ01000012">
    <property type="protein sequence ID" value="MBK1704616.1"/>
    <property type="molecule type" value="Genomic_DNA"/>
</dbReference>
<feature type="domain" description="Helicase ATP-binding" evidence="4">
    <location>
        <begin position="613"/>
        <end position="809"/>
    </location>
</feature>
<dbReference type="GO" id="GO:0016787">
    <property type="term" value="F:hydrolase activity"/>
    <property type="evidence" value="ECO:0007669"/>
    <property type="project" value="UniProtKB-KW"/>
</dbReference>
<evidence type="ECO:0000313" key="7">
    <source>
        <dbReference type="Proteomes" id="UP001296776"/>
    </source>
</evidence>
<dbReference type="InterPro" id="IPR001650">
    <property type="entry name" value="Helicase_C-like"/>
</dbReference>
<feature type="domain" description="Helicase C-terminal" evidence="5">
    <location>
        <begin position="936"/>
        <end position="1093"/>
    </location>
</feature>
<reference evidence="6" key="1">
    <citation type="submission" date="2017-08" db="EMBL/GenBank/DDBJ databases">
        <authorList>
            <person name="Imhoff J.F."/>
            <person name="Rahn T."/>
            <person name="Kuenzel S."/>
            <person name="Neulinger S.C."/>
        </authorList>
    </citation>
    <scope>NUCLEOTIDE SEQUENCE</scope>
    <source>
        <strain evidence="6">DSM 11080</strain>
    </source>
</reference>
<dbReference type="Pfam" id="PF00271">
    <property type="entry name" value="Helicase_C"/>
    <property type="match status" value="1"/>
</dbReference>
<feature type="region of interest" description="Disordered" evidence="3">
    <location>
        <begin position="111"/>
        <end position="135"/>
    </location>
</feature>
<dbReference type="CDD" id="cd18793">
    <property type="entry name" value="SF2_C_SNF"/>
    <property type="match status" value="1"/>
</dbReference>
<dbReference type="PROSITE" id="PS51192">
    <property type="entry name" value="HELICASE_ATP_BIND_1"/>
    <property type="match status" value="1"/>
</dbReference>
<accession>A0AAJ0X997</accession>
<dbReference type="InterPro" id="IPR000330">
    <property type="entry name" value="SNF2_N"/>
</dbReference>
<feature type="region of interest" description="Disordered" evidence="3">
    <location>
        <begin position="33"/>
        <end position="57"/>
    </location>
</feature>
<feature type="compositionally biased region" description="Low complexity" evidence="3">
    <location>
        <begin position="664"/>
        <end position="676"/>
    </location>
</feature>
<sequence>MEILHAFWHPDPTDAFARGGRFRLWVETDLPPKPAAARKAKQPKAQQPAPHPFALPKARWPELLETFGSATTRDAAEGRLQPCPVWLPSSPDRPLPSPELAHRLGEPVTGLADAEADADSSADPDADSDTIRRRPWQVETFPLEAPLRQFRELRFLTDDTFGDRRAGPDLLFWHWLTQALKQLLLQDQYLPGLRYRQPPKLPRRKSAPPGELHPVWQWAGRAYEQLIEQAVPAMPAACAAGSETPLDPASVLAHCAAVLLDELVRTTPLPATFEKRIDGSLIAFGLKVEPGQHPLPATEGGLALYREWRRWRQAIDGGEQAARFTLGFRLLEPDPAEPEQAEADADPQASNWTLELIVIPRDDPSQRLPLADYWDALSEEQEAFRARLGDADFERHLLLDLGLAARIYPKLWDGMATAEPQALALSIDEAFDFLKDSAWVLESAGYKVVVPAWWTPSGRRRAKLRLQGASAPSASSSETAAGTRRFGLDQLLQYRYALSIGDEEVSPEEWEALIAAKTPLVRFRGEWVELDRERMAEMLAFWQRQGDETVSLSLPELLQQTAQDETLEIDRDSALAEMLERLSDDSRLELAETPAALNATLRDYQRRGLSWIGYLEQLGMNGCLADDMGLGKTLQVIAQLVREREDGAQRGARPGGESDAQPDAGPGAEPGGEPAVAPVPEPGPTLLVAPTSVLGNWQREVQRFAPQLSTHLHHGPAREQDKTAFAAQAGQVALVITSYALARKDAALLSSLDWHRVVLDEAQNIKNPKAAQTKAVYKLPAPRRLALTGTPVENRLGDLWSLFEFLQPGYLGTRARFRKTFELPVQRDKDPVQTHTLKQLVQPFILRRVKTDKAIISDLPDKLEAPQYCQLSREQGALYESLVRDVEQQLEQVEGSERSGLMLSTLMKLKQICNHPAQFLHDGSPFTPQRSNKLQRLQEMLEETMSEGDSVLVFTQFTEIGEQLERLARQRWRLNTFFLHGGTPQRRREAMIAEFQDPASAPSLFILSLKAGGVGITLTKANHVFHFDRWWNPAVEDQASDRAYRIGQEKTVFVHKFVTLGTLEERIDAMIEEKKAVAGAIIGDDESWLTDLDNDRFKALIRLNREAVGE</sequence>